<dbReference type="InterPro" id="IPR017945">
    <property type="entry name" value="DHBP_synth_RibB-like_a/b_dom"/>
</dbReference>
<dbReference type="EC" id="2.7.7.87" evidence="3"/>
<dbReference type="NCBIfam" id="TIGR00057">
    <property type="entry name" value="L-threonylcarbamoyladenylate synthase"/>
    <property type="match status" value="1"/>
</dbReference>
<keyword evidence="8" id="KW-0547">Nucleotide-binding</keyword>
<keyword evidence="15" id="KW-1185">Reference proteome</keyword>
<evidence type="ECO:0000256" key="2">
    <source>
        <dbReference type="ARBA" id="ARBA00007663"/>
    </source>
</evidence>
<evidence type="ECO:0000313" key="14">
    <source>
        <dbReference type="EMBL" id="MBR7743730.1"/>
    </source>
</evidence>
<dbReference type="PANTHER" id="PTHR17490">
    <property type="entry name" value="SUA5"/>
    <property type="match status" value="1"/>
</dbReference>
<keyword evidence="4" id="KW-0963">Cytoplasm</keyword>
<feature type="region of interest" description="Disordered" evidence="12">
    <location>
        <begin position="216"/>
        <end position="282"/>
    </location>
</feature>
<comment type="subcellular location">
    <subcellularLocation>
        <location evidence="1">Cytoplasm</location>
    </subcellularLocation>
</comment>
<evidence type="ECO:0000256" key="10">
    <source>
        <dbReference type="ARBA" id="ARBA00029774"/>
    </source>
</evidence>
<keyword evidence="7" id="KW-0548">Nucleotidyltransferase</keyword>
<dbReference type="Pfam" id="PF01300">
    <property type="entry name" value="Sua5_yciO_yrdC"/>
    <property type="match status" value="1"/>
</dbReference>
<dbReference type="GO" id="GO:0005524">
    <property type="term" value="F:ATP binding"/>
    <property type="evidence" value="ECO:0007669"/>
    <property type="project" value="UniProtKB-KW"/>
</dbReference>
<dbReference type="EMBL" id="JAGSNF010000015">
    <property type="protein sequence ID" value="MBR7743730.1"/>
    <property type="molecule type" value="Genomic_DNA"/>
</dbReference>
<dbReference type="GO" id="GO:0000049">
    <property type="term" value="F:tRNA binding"/>
    <property type="evidence" value="ECO:0007669"/>
    <property type="project" value="TreeGrafter"/>
</dbReference>
<dbReference type="GO" id="GO:0005737">
    <property type="term" value="C:cytoplasm"/>
    <property type="evidence" value="ECO:0007669"/>
    <property type="project" value="UniProtKB-SubCell"/>
</dbReference>
<evidence type="ECO:0000259" key="13">
    <source>
        <dbReference type="PROSITE" id="PS51163"/>
    </source>
</evidence>
<comment type="similarity">
    <text evidence="2">Belongs to the SUA5 family.</text>
</comment>
<dbReference type="InterPro" id="IPR050156">
    <property type="entry name" value="TC-AMP_synthase_SUA5"/>
</dbReference>
<sequence length="282" mass="29097">MSPVFDCTTEAGRSEAVTKTAEGVRRGALVVLPTDTVYGIGADAFDGEAVKALLAAKGRGPDMPPPVLVPEARTIDGLATQVPAYARALVEEFWPGPLTLVLQAQPSLVWDLGETGGTVALRMPDDEVALEVLRAVGPMAVSSANRHGYPSSRTVLDAASQLGAAVEFYLDGGPSTGGLASTIVDCTRDEPVVLRLGALSEEDVMAVVERSRADALQLSDADDGPADDDPAAETDDGTRAAADDAAADSQTDAGTQTDAQTDSGAETDAPTQDEPRETSTDE</sequence>
<dbReference type="RefSeq" id="WP_211602992.1">
    <property type="nucleotide sequence ID" value="NZ_JAGSNF010000015.1"/>
</dbReference>
<evidence type="ECO:0000256" key="4">
    <source>
        <dbReference type="ARBA" id="ARBA00022490"/>
    </source>
</evidence>
<keyword evidence="5" id="KW-0808">Transferase</keyword>
<organism evidence="14 15">
    <name type="scientific">Phycicoccus avicenniae</name>
    <dbReference type="NCBI Taxonomy" id="2828860"/>
    <lineage>
        <taxon>Bacteria</taxon>
        <taxon>Bacillati</taxon>
        <taxon>Actinomycetota</taxon>
        <taxon>Actinomycetes</taxon>
        <taxon>Micrococcales</taxon>
        <taxon>Intrasporangiaceae</taxon>
        <taxon>Phycicoccus</taxon>
    </lineage>
</organism>
<accession>A0A941DAB5</accession>
<dbReference type="PANTHER" id="PTHR17490:SF16">
    <property type="entry name" value="THREONYLCARBAMOYL-AMP SYNTHASE"/>
    <property type="match status" value="1"/>
</dbReference>
<feature type="compositionally biased region" description="Acidic residues" evidence="12">
    <location>
        <begin position="220"/>
        <end position="235"/>
    </location>
</feature>
<dbReference type="GO" id="GO:0006450">
    <property type="term" value="P:regulation of translational fidelity"/>
    <property type="evidence" value="ECO:0007669"/>
    <property type="project" value="TreeGrafter"/>
</dbReference>
<feature type="compositionally biased region" description="Basic and acidic residues" evidence="12">
    <location>
        <begin position="273"/>
        <end position="282"/>
    </location>
</feature>
<dbReference type="SUPFAM" id="SSF55821">
    <property type="entry name" value="YrdC/RibB"/>
    <property type="match status" value="1"/>
</dbReference>
<dbReference type="GO" id="GO:0008033">
    <property type="term" value="P:tRNA processing"/>
    <property type="evidence" value="ECO:0007669"/>
    <property type="project" value="UniProtKB-KW"/>
</dbReference>
<evidence type="ECO:0000256" key="6">
    <source>
        <dbReference type="ARBA" id="ARBA00022694"/>
    </source>
</evidence>
<keyword evidence="9" id="KW-0067">ATP-binding</keyword>
<comment type="caution">
    <text evidence="14">The sequence shown here is derived from an EMBL/GenBank/DDBJ whole genome shotgun (WGS) entry which is preliminary data.</text>
</comment>
<evidence type="ECO:0000256" key="7">
    <source>
        <dbReference type="ARBA" id="ARBA00022695"/>
    </source>
</evidence>
<evidence type="ECO:0000313" key="15">
    <source>
        <dbReference type="Proteomes" id="UP000677016"/>
    </source>
</evidence>
<dbReference type="GO" id="GO:0061710">
    <property type="term" value="F:L-threonylcarbamoyladenylate synthase"/>
    <property type="evidence" value="ECO:0007669"/>
    <property type="project" value="UniProtKB-EC"/>
</dbReference>
<comment type="catalytic activity">
    <reaction evidence="11">
        <text>L-threonine + hydrogencarbonate + ATP = L-threonylcarbamoyladenylate + diphosphate + H2O</text>
        <dbReference type="Rhea" id="RHEA:36407"/>
        <dbReference type="ChEBI" id="CHEBI:15377"/>
        <dbReference type="ChEBI" id="CHEBI:17544"/>
        <dbReference type="ChEBI" id="CHEBI:30616"/>
        <dbReference type="ChEBI" id="CHEBI:33019"/>
        <dbReference type="ChEBI" id="CHEBI:57926"/>
        <dbReference type="ChEBI" id="CHEBI:73682"/>
        <dbReference type="EC" id="2.7.7.87"/>
    </reaction>
</comment>
<evidence type="ECO:0000256" key="5">
    <source>
        <dbReference type="ARBA" id="ARBA00022679"/>
    </source>
</evidence>
<dbReference type="AlphaFoldDB" id="A0A941DAB5"/>
<dbReference type="Proteomes" id="UP000677016">
    <property type="component" value="Unassembled WGS sequence"/>
</dbReference>
<evidence type="ECO:0000256" key="8">
    <source>
        <dbReference type="ARBA" id="ARBA00022741"/>
    </source>
</evidence>
<proteinExistence type="inferred from homology"/>
<feature type="domain" description="YrdC-like" evidence="13">
    <location>
        <begin position="14"/>
        <end position="199"/>
    </location>
</feature>
<evidence type="ECO:0000256" key="9">
    <source>
        <dbReference type="ARBA" id="ARBA00022840"/>
    </source>
</evidence>
<evidence type="ECO:0000256" key="11">
    <source>
        <dbReference type="ARBA" id="ARBA00048366"/>
    </source>
</evidence>
<dbReference type="PROSITE" id="PS51163">
    <property type="entry name" value="YRDC"/>
    <property type="match status" value="1"/>
</dbReference>
<dbReference type="Gene3D" id="3.90.870.10">
    <property type="entry name" value="DHBP synthase"/>
    <property type="match status" value="1"/>
</dbReference>
<keyword evidence="6" id="KW-0819">tRNA processing</keyword>
<evidence type="ECO:0000256" key="12">
    <source>
        <dbReference type="SAM" id="MobiDB-lite"/>
    </source>
</evidence>
<reference evidence="14" key="1">
    <citation type="submission" date="2021-04" db="EMBL/GenBank/DDBJ databases">
        <title>Phycicoccus avicenniae sp. nov., a novel endophytic actinomycetes isolated from branch of Avicennia mariana.</title>
        <authorList>
            <person name="Tuo L."/>
        </authorList>
    </citation>
    <scope>NUCLEOTIDE SEQUENCE</scope>
    <source>
        <strain evidence="14">BSK3Z-2</strain>
    </source>
</reference>
<evidence type="ECO:0000256" key="3">
    <source>
        <dbReference type="ARBA" id="ARBA00012584"/>
    </source>
</evidence>
<name>A0A941DAB5_9MICO</name>
<feature type="compositionally biased region" description="Low complexity" evidence="12">
    <location>
        <begin position="243"/>
        <end position="262"/>
    </location>
</feature>
<gene>
    <name evidence="14" type="ORF">KC207_10555</name>
</gene>
<dbReference type="InterPro" id="IPR006070">
    <property type="entry name" value="Sua5-like_dom"/>
</dbReference>
<dbReference type="GO" id="GO:0003725">
    <property type="term" value="F:double-stranded RNA binding"/>
    <property type="evidence" value="ECO:0007669"/>
    <property type="project" value="InterPro"/>
</dbReference>
<evidence type="ECO:0000256" key="1">
    <source>
        <dbReference type="ARBA" id="ARBA00004496"/>
    </source>
</evidence>
<protein>
    <recommendedName>
        <fullName evidence="10">L-threonylcarbamoyladenylate synthase</fullName>
        <ecNumber evidence="3">2.7.7.87</ecNumber>
    </recommendedName>
    <alternativeName>
        <fullName evidence="10">L-threonylcarbamoyladenylate synthase</fullName>
    </alternativeName>
</protein>